<dbReference type="AlphaFoldDB" id="A2FV66"/>
<dbReference type="EMBL" id="DS114051">
    <property type="protein sequence ID" value="EAX91202.1"/>
    <property type="molecule type" value="Genomic_DNA"/>
</dbReference>
<dbReference type="Pfam" id="PF13306">
    <property type="entry name" value="LRR_5"/>
    <property type="match status" value="2"/>
</dbReference>
<dbReference type="InterPro" id="IPR032675">
    <property type="entry name" value="LRR_dom_sf"/>
</dbReference>
<proteinExistence type="predicted"/>
<dbReference type="RefSeq" id="XP_001304132.1">
    <property type="nucleotide sequence ID" value="XM_001304131.1"/>
</dbReference>
<name>A2FV66_TRIV3</name>
<dbReference type="InParanoid" id="A2FV66"/>
<dbReference type="VEuPathDB" id="TrichDB:TVAG_220960"/>
<dbReference type="Proteomes" id="UP000001542">
    <property type="component" value="Unassembled WGS sequence"/>
</dbReference>
<protein>
    <submittedName>
        <fullName evidence="1">Cell surface protein, putative</fullName>
    </submittedName>
</protein>
<dbReference type="KEGG" id="tva:4748895"/>
<reference evidence="1" key="1">
    <citation type="submission" date="2006-10" db="EMBL/GenBank/DDBJ databases">
        <authorList>
            <person name="Amadeo P."/>
            <person name="Zhao Q."/>
            <person name="Wortman J."/>
            <person name="Fraser-Liggett C."/>
            <person name="Carlton J."/>
        </authorList>
    </citation>
    <scope>NUCLEOTIDE SEQUENCE</scope>
    <source>
        <strain evidence="1">G3</strain>
    </source>
</reference>
<dbReference type="VEuPathDB" id="TrichDB:TVAGG3_0501060"/>
<dbReference type="OrthoDB" id="10677248at2759"/>
<organism evidence="1 2">
    <name type="scientific">Trichomonas vaginalis (strain ATCC PRA-98 / G3)</name>
    <dbReference type="NCBI Taxonomy" id="412133"/>
    <lineage>
        <taxon>Eukaryota</taxon>
        <taxon>Metamonada</taxon>
        <taxon>Parabasalia</taxon>
        <taxon>Trichomonadida</taxon>
        <taxon>Trichomonadidae</taxon>
        <taxon>Trichomonas</taxon>
    </lineage>
</organism>
<accession>A2FV66</accession>
<evidence type="ECO:0000313" key="2">
    <source>
        <dbReference type="Proteomes" id="UP000001542"/>
    </source>
</evidence>
<reference evidence="1" key="2">
    <citation type="journal article" date="2007" name="Science">
        <title>Draft genome sequence of the sexually transmitted pathogen Trichomonas vaginalis.</title>
        <authorList>
            <person name="Carlton J.M."/>
            <person name="Hirt R.P."/>
            <person name="Silva J.C."/>
            <person name="Delcher A.L."/>
            <person name="Schatz M."/>
            <person name="Zhao Q."/>
            <person name="Wortman J.R."/>
            <person name="Bidwell S.L."/>
            <person name="Alsmark U.C.M."/>
            <person name="Besteiro S."/>
            <person name="Sicheritz-Ponten T."/>
            <person name="Noel C.J."/>
            <person name="Dacks J.B."/>
            <person name="Foster P.G."/>
            <person name="Simillion C."/>
            <person name="Van de Peer Y."/>
            <person name="Miranda-Saavedra D."/>
            <person name="Barton G.J."/>
            <person name="Westrop G.D."/>
            <person name="Mueller S."/>
            <person name="Dessi D."/>
            <person name="Fiori P.L."/>
            <person name="Ren Q."/>
            <person name="Paulsen I."/>
            <person name="Zhang H."/>
            <person name="Bastida-Corcuera F.D."/>
            <person name="Simoes-Barbosa A."/>
            <person name="Brown M.T."/>
            <person name="Hayes R.D."/>
            <person name="Mukherjee M."/>
            <person name="Okumura C.Y."/>
            <person name="Schneider R."/>
            <person name="Smith A.J."/>
            <person name="Vanacova S."/>
            <person name="Villalvazo M."/>
            <person name="Haas B.J."/>
            <person name="Pertea M."/>
            <person name="Feldblyum T.V."/>
            <person name="Utterback T.R."/>
            <person name="Shu C.L."/>
            <person name="Osoegawa K."/>
            <person name="de Jong P.J."/>
            <person name="Hrdy I."/>
            <person name="Horvathova L."/>
            <person name="Zubacova Z."/>
            <person name="Dolezal P."/>
            <person name="Malik S.B."/>
            <person name="Logsdon J.M. Jr."/>
            <person name="Henze K."/>
            <person name="Gupta A."/>
            <person name="Wang C.C."/>
            <person name="Dunne R.L."/>
            <person name="Upcroft J.A."/>
            <person name="Upcroft P."/>
            <person name="White O."/>
            <person name="Salzberg S.L."/>
            <person name="Tang P."/>
            <person name="Chiu C.-H."/>
            <person name="Lee Y.-S."/>
            <person name="Embley T.M."/>
            <person name="Coombs G.H."/>
            <person name="Mottram J.C."/>
            <person name="Tachezy J."/>
            <person name="Fraser-Liggett C.M."/>
            <person name="Johnson P.J."/>
        </authorList>
    </citation>
    <scope>NUCLEOTIDE SEQUENCE [LARGE SCALE GENOMIC DNA]</scope>
    <source>
        <strain evidence="1">G3</strain>
    </source>
</reference>
<evidence type="ECO:0000313" key="1">
    <source>
        <dbReference type="EMBL" id="EAX91202.1"/>
    </source>
</evidence>
<gene>
    <name evidence="1" type="ORF">TVAG_220960</name>
</gene>
<keyword evidence="2" id="KW-1185">Reference proteome</keyword>
<dbReference type="InterPro" id="IPR026906">
    <property type="entry name" value="LRR_5"/>
</dbReference>
<dbReference type="SMR" id="A2FV66"/>
<dbReference type="Gene3D" id="3.80.10.10">
    <property type="entry name" value="Ribonuclease Inhibitor"/>
    <property type="match status" value="1"/>
</dbReference>
<sequence length="189" mass="21443">MLEDVVFPDSLEIIGNDVFTRTKIKNLTIPRSVINLDSGNSFDLIETLEYAQVAPENPKFISIDGILYTRDMKTLYIFPKNKNITYFSVPYGVETITVAAFSGTRYVSTLVISETVRTIGAYFCRYSAVQAVIIKQRKGKIRISENDLFKGTIYNVTIEYLNRHPESCACNIYNQILISFTLLSVIILI</sequence>